<evidence type="ECO:0000313" key="2">
    <source>
        <dbReference type="EMBL" id="CAB1460963.1"/>
    </source>
</evidence>
<feature type="compositionally biased region" description="Acidic residues" evidence="1">
    <location>
        <begin position="106"/>
        <end position="115"/>
    </location>
</feature>
<organism evidence="2 3">
    <name type="scientific">Pleuronectes platessa</name>
    <name type="common">European plaice</name>
    <dbReference type="NCBI Taxonomy" id="8262"/>
    <lineage>
        <taxon>Eukaryota</taxon>
        <taxon>Metazoa</taxon>
        <taxon>Chordata</taxon>
        <taxon>Craniata</taxon>
        <taxon>Vertebrata</taxon>
        <taxon>Euteleostomi</taxon>
        <taxon>Actinopterygii</taxon>
        <taxon>Neopterygii</taxon>
        <taxon>Teleostei</taxon>
        <taxon>Neoteleostei</taxon>
        <taxon>Acanthomorphata</taxon>
        <taxon>Carangaria</taxon>
        <taxon>Pleuronectiformes</taxon>
        <taxon>Pleuronectoidei</taxon>
        <taxon>Pleuronectidae</taxon>
        <taxon>Pleuronectes</taxon>
    </lineage>
</organism>
<gene>
    <name evidence="2" type="ORF">PLEPLA_LOCUS48837</name>
</gene>
<feature type="compositionally biased region" description="Basic and acidic residues" evidence="1">
    <location>
        <begin position="41"/>
        <end position="51"/>
    </location>
</feature>
<evidence type="ECO:0000313" key="3">
    <source>
        <dbReference type="Proteomes" id="UP001153269"/>
    </source>
</evidence>
<keyword evidence="3" id="KW-1185">Reference proteome</keyword>
<comment type="caution">
    <text evidence="2">The sequence shown here is derived from an EMBL/GenBank/DDBJ whole genome shotgun (WGS) entry which is preliminary data.</text>
</comment>
<name>A0A9N7ZA71_PLEPL</name>
<reference evidence="2" key="1">
    <citation type="submission" date="2020-03" db="EMBL/GenBank/DDBJ databases">
        <authorList>
            <person name="Weist P."/>
        </authorList>
    </citation>
    <scope>NUCLEOTIDE SEQUENCE</scope>
</reference>
<feature type="region of interest" description="Disordered" evidence="1">
    <location>
        <begin position="1"/>
        <end position="57"/>
    </location>
</feature>
<sequence length="122" mass="13233">MTGILRQPGRGGECDLRLLQETPPLAESRAPPQSCISPPEGKSRRAEKAAGSEESSLHTLWRSLELYSTLAWFSELLASRRHQRDGHSSLTEQGVAPCGRRSEPGAAEDPEDPEDPATRGGD</sequence>
<feature type="region of interest" description="Disordered" evidence="1">
    <location>
        <begin position="81"/>
        <end position="122"/>
    </location>
</feature>
<accession>A0A9N7ZA71</accession>
<protein>
    <submittedName>
        <fullName evidence="2">Uncharacterized protein</fullName>
    </submittedName>
</protein>
<evidence type="ECO:0000256" key="1">
    <source>
        <dbReference type="SAM" id="MobiDB-lite"/>
    </source>
</evidence>
<dbReference type="AlphaFoldDB" id="A0A9N7ZA71"/>
<dbReference type="Proteomes" id="UP001153269">
    <property type="component" value="Unassembled WGS sequence"/>
</dbReference>
<dbReference type="EMBL" id="CADEAL010004502">
    <property type="protein sequence ID" value="CAB1460963.1"/>
    <property type="molecule type" value="Genomic_DNA"/>
</dbReference>
<proteinExistence type="predicted"/>